<gene>
    <name evidence="2" type="ORF">HVV39_27620</name>
</gene>
<feature type="transmembrane region" description="Helical" evidence="1">
    <location>
        <begin position="27"/>
        <end position="46"/>
    </location>
</feature>
<feature type="transmembrane region" description="Helical" evidence="1">
    <location>
        <begin position="66"/>
        <end position="89"/>
    </location>
</feature>
<geneLocation type="plasmid" evidence="3">
    <name>prhb01-c20_3</name>
</geneLocation>
<organism evidence="2 3">
    <name type="scientific">Escherichia coli</name>
    <dbReference type="NCBI Taxonomy" id="562"/>
    <lineage>
        <taxon>Bacteria</taxon>
        <taxon>Pseudomonadati</taxon>
        <taxon>Pseudomonadota</taxon>
        <taxon>Gammaproteobacteria</taxon>
        <taxon>Enterobacterales</taxon>
        <taxon>Enterobacteriaceae</taxon>
        <taxon>Escherichia</taxon>
    </lineage>
</organism>
<evidence type="ECO:0000313" key="2">
    <source>
        <dbReference type="EMBL" id="QMS41724.1"/>
    </source>
</evidence>
<dbReference type="RefSeq" id="WP_096935874.1">
    <property type="nucleotide sequence ID" value="NZ_NXMW01000038.1"/>
</dbReference>
<keyword evidence="1" id="KW-0812">Transmembrane</keyword>
<dbReference type="Proteomes" id="UP000514533">
    <property type="component" value="Plasmid pRHB01-C20_3"/>
</dbReference>
<name>A0A7D7PMM2_ECOLX</name>
<sequence length="114" mass="13040">MRGINIKAIHKFMNISRVLIGLINETLRYFPLGLVTIFVVLFYFIPDGVLGDIIHEWQKTDVSGKIYIVRLWLKATLVCVFAPVFLKYLCSDAFMPKKCVNKNSNETNKQSGGR</sequence>
<evidence type="ECO:0000256" key="1">
    <source>
        <dbReference type="SAM" id="Phobius"/>
    </source>
</evidence>
<accession>A0A7D7PMM2</accession>
<dbReference type="EMBL" id="CP055983">
    <property type="protein sequence ID" value="QMS41724.1"/>
    <property type="molecule type" value="Genomic_DNA"/>
</dbReference>
<evidence type="ECO:0008006" key="4">
    <source>
        <dbReference type="Google" id="ProtNLM"/>
    </source>
</evidence>
<dbReference type="AlphaFoldDB" id="A0A7D7PMM2"/>
<proteinExistence type="predicted"/>
<keyword evidence="1" id="KW-1133">Transmembrane helix</keyword>
<reference evidence="2 3" key="1">
    <citation type="submission" date="2020-06" db="EMBL/GenBank/DDBJ databases">
        <title>REHAB project genomes.</title>
        <authorList>
            <person name="Shaw L.P."/>
        </authorList>
    </citation>
    <scope>NUCLEOTIDE SEQUENCE [LARGE SCALE GENOMIC DNA]</scope>
    <source>
        <strain evidence="2 3">RHB01-C20</strain>
        <plasmid evidence="3">prhb01-c20_3</plasmid>
    </source>
</reference>
<keyword evidence="2" id="KW-0614">Plasmid</keyword>
<evidence type="ECO:0000313" key="3">
    <source>
        <dbReference type="Proteomes" id="UP000514533"/>
    </source>
</evidence>
<keyword evidence="1" id="KW-0472">Membrane</keyword>
<protein>
    <recommendedName>
        <fullName evidence="4">Conjugative transfer protein</fullName>
    </recommendedName>
</protein>